<organism evidence="8 9">
    <name type="scientific">Stylophora pistillata</name>
    <name type="common">Smooth cauliflower coral</name>
    <dbReference type="NCBI Taxonomy" id="50429"/>
    <lineage>
        <taxon>Eukaryota</taxon>
        <taxon>Metazoa</taxon>
        <taxon>Cnidaria</taxon>
        <taxon>Anthozoa</taxon>
        <taxon>Hexacorallia</taxon>
        <taxon>Scleractinia</taxon>
        <taxon>Astrocoeniina</taxon>
        <taxon>Pocilloporidae</taxon>
        <taxon>Stylophora</taxon>
    </lineage>
</organism>
<evidence type="ECO:0000259" key="7">
    <source>
        <dbReference type="PROSITE" id="PS50853"/>
    </source>
</evidence>
<dbReference type="Gene3D" id="2.120.10.30">
    <property type="entry name" value="TolB, C-terminal domain"/>
    <property type="match status" value="1"/>
</dbReference>
<dbReference type="Gene3D" id="3.30.60.270">
    <property type="match status" value="1"/>
</dbReference>
<keyword evidence="9" id="KW-1185">Reference proteome</keyword>
<evidence type="ECO:0000256" key="4">
    <source>
        <dbReference type="ARBA" id="ARBA00022737"/>
    </source>
</evidence>
<feature type="repeat" description="LDL-receptor class B" evidence="6">
    <location>
        <begin position="823"/>
        <end position="865"/>
    </location>
</feature>
<dbReference type="SMART" id="SM00602">
    <property type="entry name" value="VPS10"/>
    <property type="match status" value="1"/>
</dbReference>
<feature type="repeat" description="LDL-receptor class B" evidence="6">
    <location>
        <begin position="779"/>
        <end position="822"/>
    </location>
</feature>
<feature type="domain" description="Fibronectin type-III" evidence="7">
    <location>
        <begin position="1453"/>
        <end position="1545"/>
    </location>
</feature>
<dbReference type="InterPro" id="IPR006581">
    <property type="entry name" value="VPS10"/>
</dbReference>
<evidence type="ECO:0000256" key="3">
    <source>
        <dbReference type="ARBA" id="ARBA00022729"/>
    </source>
</evidence>
<keyword evidence="2" id="KW-0472">Membrane</keyword>
<dbReference type="Pfam" id="PF00058">
    <property type="entry name" value="Ldl_recept_b"/>
    <property type="match status" value="2"/>
</dbReference>
<dbReference type="SMART" id="SM00060">
    <property type="entry name" value="FN3"/>
    <property type="match status" value="6"/>
</dbReference>
<dbReference type="InterPro" id="IPR050310">
    <property type="entry name" value="VPS10-sortilin"/>
</dbReference>
<accession>A0A2B4S598</accession>
<keyword evidence="4" id="KW-0677">Repeat</keyword>
<dbReference type="Proteomes" id="UP000225706">
    <property type="component" value="Unassembled WGS sequence"/>
</dbReference>
<feature type="repeat" description="LDL-receptor class B" evidence="6">
    <location>
        <begin position="736"/>
        <end position="778"/>
    </location>
</feature>
<protein>
    <submittedName>
        <fullName evidence="8">Sortilin-related receptor</fullName>
    </submittedName>
</protein>
<keyword evidence="8" id="KW-0675">Receptor</keyword>
<reference evidence="9" key="1">
    <citation type="journal article" date="2017" name="bioRxiv">
        <title>Comparative analysis of the genomes of Stylophora pistillata and Acropora digitifera provides evidence for extensive differences between species of corals.</title>
        <authorList>
            <person name="Voolstra C.R."/>
            <person name="Li Y."/>
            <person name="Liew Y.J."/>
            <person name="Baumgarten S."/>
            <person name="Zoccola D."/>
            <person name="Flot J.-F."/>
            <person name="Tambutte S."/>
            <person name="Allemand D."/>
            <person name="Aranda M."/>
        </authorList>
    </citation>
    <scope>NUCLEOTIDE SEQUENCE [LARGE SCALE GENOMIC DNA]</scope>
</reference>
<dbReference type="PROSITE" id="PS50853">
    <property type="entry name" value="FN3"/>
    <property type="match status" value="4"/>
</dbReference>
<evidence type="ECO:0000256" key="2">
    <source>
        <dbReference type="ARBA" id="ARBA00022475"/>
    </source>
</evidence>
<dbReference type="InterPro" id="IPR003961">
    <property type="entry name" value="FN3_dom"/>
</dbReference>
<evidence type="ECO:0000256" key="1">
    <source>
        <dbReference type="ARBA" id="ARBA00004251"/>
    </source>
</evidence>
<evidence type="ECO:0000313" key="9">
    <source>
        <dbReference type="Proteomes" id="UP000225706"/>
    </source>
</evidence>
<proteinExistence type="predicted"/>
<feature type="repeat" description="LDL-receptor class B" evidence="6">
    <location>
        <begin position="693"/>
        <end position="735"/>
    </location>
</feature>
<dbReference type="Pfam" id="PF15902">
    <property type="entry name" value="Sortilin-Vps10"/>
    <property type="match status" value="1"/>
</dbReference>
<dbReference type="GO" id="GO:0006892">
    <property type="term" value="P:post-Golgi vesicle-mediated transport"/>
    <property type="evidence" value="ECO:0007669"/>
    <property type="project" value="TreeGrafter"/>
</dbReference>
<dbReference type="SUPFAM" id="SSF49265">
    <property type="entry name" value="Fibronectin type III"/>
    <property type="match status" value="2"/>
</dbReference>
<dbReference type="InterPro" id="IPR031777">
    <property type="entry name" value="Sortilin_C"/>
</dbReference>
<evidence type="ECO:0000256" key="6">
    <source>
        <dbReference type="PROSITE-ProRule" id="PRU00461"/>
    </source>
</evidence>
<dbReference type="SUPFAM" id="SSF110296">
    <property type="entry name" value="Oligoxyloglucan reducing end-specific cellobiohydrolase"/>
    <property type="match status" value="1"/>
</dbReference>
<dbReference type="PANTHER" id="PTHR12106:SF27">
    <property type="entry name" value="SORTILIN-RELATED RECEPTOR"/>
    <property type="match status" value="1"/>
</dbReference>
<evidence type="ECO:0000256" key="5">
    <source>
        <dbReference type="ARBA" id="ARBA00023180"/>
    </source>
</evidence>
<dbReference type="FunFam" id="3.30.60.270:FF:000002">
    <property type="entry name" value="Sortilin-related receptor isoform A"/>
    <property type="match status" value="1"/>
</dbReference>
<dbReference type="OrthoDB" id="443634at2759"/>
<feature type="domain" description="Fibronectin type-III" evidence="7">
    <location>
        <begin position="1546"/>
        <end position="1641"/>
    </location>
</feature>
<feature type="domain" description="Fibronectin type-III" evidence="7">
    <location>
        <begin position="1776"/>
        <end position="1871"/>
    </location>
</feature>
<keyword evidence="5" id="KW-0325">Glycoprotein</keyword>
<dbReference type="GO" id="GO:0005886">
    <property type="term" value="C:plasma membrane"/>
    <property type="evidence" value="ECO:0007669"/>
    <property type="project" value="UniProtKB-SubCell"/>
</dbReference>
<dbReference type="STRING" id="50429.A0A2B4S598"/>
<comment type="caution">
    <text evidence="8">The sequence shown here is derived from an EMBL/GenBank/DDBJ whole genome shotgun (WGS) entry which is preliminary data.</text>
</comment>
<feature type="domain" description="Fibronectin type-III" evidence="7">
    <location>
        <begin position="1682"/>
        <end position="1774"/>
    </location>
</feature>
<comment type="subcellular location">
    <subcellularLocation>
        <location evidence="1">Cell membrane</location>
        <topology evidence="1">Single-pass type I membrane protein</topology>
    </subcellularLocation>
</comment>
<dbReference type="EMBL" id="LSMT01000196">
    <property type="protein sequence ID" value="PFX23777.1"/>
    <property type="molecule type" value="Genomic_DNA"/>
</dbReference>
<dbReference type="Pfam" id="PF15901">
    <property type="entry name" value="Sortilin_C"/>
    <property type="match status" value="1"/>
</dbReference>
<dbReference type="FunFam" id="2.120.10.30:FF:000008">
    <property type="entry name" value="Low-density lipoprotein receptor-related protein 4"/>
    <property type="match status" value="1"/>
</dbReference>
<dbReference type="InterPro" id="IPR031778">
    <property type="entry name" value="Sortilin_N"/>
</dbReference>
<dbReference type="SMART" id="SM00135">
    <property type="entry name" value="LY"/>
    <property type="match status" value="5"/>
</dbReference>
<evidence type="ECO:0000313" key="8">
    <source>
        <dbReference type="EMBL" id="PFX23777.1"/>
    </source>
</evidence>
<dbReference type="Pfam" id="PF00041">
    <property type="entry name" value="fn3"/>
    <property type="match status" value="4"/>
</dbReference>
<dbReference type="PANTHER" id="PTHR12106">
    <property type="entry name" value="SORTILIN RELATED"/>
    <property type="match status" value="1"/>
</dbReference>
<dbReference type="CDD" id="cd00063">
    <property type="entry name" value="FN3"/>
    <property type="match status" value="4"/>
</dbReference>
<dbReference type="InterPro" id="IPR036116">
    <property type="entry name" value="FN3_sf"/>
</dbReference>
<keyword evidence="2" id="KW-1003">Cell membrane</keyword>
<dbReference type="GO" id="GO:0005794">
    <property type="term" value="C:Golgi apparatus"/>
    <property type="evidence" value="ECO:0007669"/>
    <property type="project" value="TreeGrafter"/>
</dbReference>
<dbReference type="SUPFAM" id="SSF63825">
    <property type="entry name" value="YWTD domain"/>
    <property type="match status" value="1"/>
</dbReference>
<keyword evidence="3" id="KW-0732">Signal</keyword>
<gene>
    <name evidence="8" type="primary">Sorl1</name>
    <name evidence="8" type="ORF">AWC38_SpisGene11637</name>
</gene>
<dbReference type="InterPro" id="IPR011042">
    <property type="entry name" value="6-blade_b-propeller_TolB-like"/>
</dbReference>
<dbReference type="Gene3D" id="2.10.70.80">
    <property type="match status" value="1"/>
</dbReference>
<dbReference type="InterPro" id="IPR013783">
    <property type="entry name" value="Ig-like_fold"/>
</dbReference>
<dbReference type="Gene3D" id="2.60.40.10">
    <property type="entry name" value="Immunoglobulins"/>
    <property type="match status" value="4"/>
</dbReference>
<dbReference type="InterPro" id="IPR000033">
    <property type="entry name" value="LDLR_classB_rpt"/>
</dbReference>
<dbReference type="PROSITE" id="PS51120">
    <property type="entry name" value="LDLRB"/>
    <property type="match status" value="4"/>
</dbReference>
<sequence>MFKFNDSHNWAYVHWAGDHRDTIVVLTRDPRPNEQSNSHVWISRNYGQSFVNRTGSFRTLDNGFARIDMFYPSPLDRTRYLFVDRQHKMIYSSIDDCQSIVNSSVTFVADDITFHSTRSDVVLAYDASAKKLYYSADFGFSWNLKDENVLSYFWGILPWDNPNTLYIEREEFTGGYSNVVKTDYFSHFSALLITQVEDFEVIDNYMFATQVNTSSGHRVLTLMVSVNRSNFHPAVIPTDAPSQDFYVADASENQVFLAVTHDRRTTHLYTSDTSGLKYSLSLQRVLYFSPNTTTAWLRRYIRFSFVDLHKVKGLRGVYIASQLTVGAVGTRHILTKITFDKGGLWQPVSAPKVDNYGKPLNCSLPNCSLHLSQKFGQYYPYTRYSPMRSWSNAPGIIMATGTYGTNLRLNSDIFLSTDAGLNWHMILQRPFWLYNLGDHGGIFIAVRRNTLTNLIYYSWNEGETWLTYRFLNNTRLRVYGLLTEPGEQSAEFTIYGSYAGYHRWVVVQIDLRKALGSACVKKDYKEWIPTDEQSGSCLLGRKMIYERRISHAHCYNGYDYDRPITTQNCPCQREDFECDVGYMPAYNNPNNCLFDKSSGLSPTSMPAYCPAGSTWRRTKGYRKVAGDTCSGGMEDQFSAVMVSCRIGPQPQFLLYAARRYIRRITLGDNRETTVPLGRGLQNAIALDYDYAQNCIYWADITLDTIKRSFLNGSGIIETLHGGIRQVEGIALDWLADNIYWIDAVGKKLEVSRADGRFRKVIISSNLDRPRAIALDPVAGYMYWTDWGTSARIERAYMSGSSRAAIVSSRLQWPNGIAIDFTARQLYWTDAGMDKIERSNLDGTYRQVITSRGLPHPYSISVFKDSIYWDDWSTQSIKKANKRDGGARQTIKSGVRGLMDVKVFHEDAQIGNNSCGRLKRCSHLCLAVPNSYACACPDNMRTVTSLSGIVTCECQPGEYMDSNGECATRIFEIRLLKIHSRIKSAVKFGDQGGLLRTDPGLLKQLEMEHVLPMSSVAPTADASHPIGSVTMTTTVEIILMNSTAHMTPVARHSSRVTMAVVSRRHGSVTTMMTAMIILMRKTAGILHVDQINLHAPTDAAFQNVGFAILTTIAVMALMNKDVRQHQSQQHHLCPAIPLSSLATMADVFLSIGNVTEIKTVVTDPTSRAAVRHTERAPQHSSFVQVDYASLVHGNVMGIMTVGIALMNKAVPTLQLVLPLLRHLGPDLPNAEFGNGSATIHTVFTSGMSVMVLMIVETIQMSGSVVQLGPLRIQQHHHLGRAISGNSLVIVAFASTMDISAMVETIAGITVMKEDVIFALLKNLIIHTEHFHFIHHELKLLISPKVYRAVVLHSVPVSGSWQQEETPNVNYHVVNSLQPCSEYEFKVAYKEDKEVTFHTKETGNVFSLVLNLTHGATYNIKVKAFNGDKGSDSDGDWSEVQRVFIPATIKKPTASVTNPRYTFVNDTAVTLAWGSPASSGGTTLPPKGYKVYELTTDGKILLVTTTQHNYTVYSLFSQTSYSFVIKPYNEAGEGPPASIDVITRGGDPPTNVKATPFNDSTIILSWSAPRRHSQGVRYYIFYGRRIDGVSSRPVGSTTTRSYTVNNLQQEIVYVFEVSVYQVKRTYTAASGETRTATPVTEKTLKVFRYLPFDTIITFEVQVKYGDQLGTGITTTKKTNPFTAPVRPLRVRIVNNAAELSWSAPRTISNTDLRHYQVNWTCSSCFKKHDSILVSKTKYTFKNLEHSRTYNFSVKAMTTKFGSGEASTVTATITDNFGAVGSLSQSLSENNLTLHWDMPTDVEKGDVQIYQISWCQEEQYYYCWERNTINSTGNATHFTMQVLSGYTYNFYVQAYTAYGVGRESSIQVIVPPLALAVSYGYGRATGGNYGLEVSLHWWRSHSYVDNTHYDFKYRCDDCLGGHDIYRSIRSINQTSIIIDVDRGQRYTLWNKAHAAYGFGTQAQTTVLIKSKLGPVTSLKAVIDPKEKDRVHLSWKAPAHSSIKSYIVVIECPDCASFKTDPVVREETNFTQILPCGNSYKFTVRGVTKDSKRTQESTQTLSLPAPVGKVTNFTVKPKPFKPDDILGDEKECSVIRWGPPQEKEPSSAEVS</sequence>
<name>A0A2B4S598_STYPI</name>